<protein>
    <recommendedName>
        <fullName evidence="4">Leucyl aminopeptidase</fullName>
    </recommendedName>
</protein>
<gene>
    <name evidence="2" type="ORF">A2961_04490</name>
</gene>
<dbReference type="SUPFAM" id="SSF144052">
    <property type="entry name" value="Thermophilic metalloprotease-like"/>
    <property type="match status" value="1"/>
</dbReference>
<dbReference type="GO" id="GO:0006508">
    <property type="term" value="P:proteolysis"/>
    <property type="evidence" value="ECO:0007669"/>
    <property type="project" value="InterPro"/>
</dbReference>
<accession>A0A1F8BBJ2</accession>
<sequence>MYLYGRAVKNINQVCLRLKLEDRFVVITDKDRVDIGKAILEDGDKICKTKLFLIEDYVARPAKFFPKNLKKDIEEFKPTVSVYAATGKEGELQNFRLHLIDLLTKILKCRHGHMINVDKAIMLDGMSQNYQRIQATCDKLYEVMRKARNIEVTCPYGTHVVASFSPNLRWKKDDGRINSPKEWGNLPAGEVFTCPASVEGEVVAWEAGDYFSEKYGVFKDPAEIKIQDSEISQVKSKNKKFVYDFNSYITKYKNGNRVGEFAIGCLVGLRRLMGNLLQDEKFPGVHMAFGHPYPEFTGQTSWDCPTHIDVIPLRVDVKVDGMSLLRNGKFVNI</sequence>
<dbReference type="EMBL" id="MGHF01000040">
    <property type="protein sequence ID" value="OGM61401.1"/>
    <property type="molecule type" value="Genomic_DNA"/>
</dbReference>
<dbReference type="GO" id="GO:0046872">
    <property type="term" value="F:metal ion binding"/>
    <property type="evidence" value="ECO:0007669"/>
    <property type="project" value="UniProtKB-KW"/>
</dbReference>
<dbReference type="InterPro" id="IPR000787">
    <property type="entry name" value="Peptidase_M29"/>
</dbReference>
<dbReference type="GO" id="GO:0004177">
    <property type="term" value="F:aminopeptidase activity"/>
    <property type="evidence" value="ECO:0007669"/>
    <property type="project" value="InterPro"/>
</dbReference>
<name>A0A1F8BBJ2_9BACT</name>
<evidence type="ECO:0000256" key="1">
    <source>
        <dbReference type="ARBA" id="ARBA00022723"/>
    </source>
</evidence>
<keyword evidence="1" id="KW-0479">Metal-binding</keyword>
<evidence type="ECO:0000313" key="3">
    <source>
        <dbReference type="Proteomes" id="UP000177082"/>
    </source>
</evidence>
<evidence type="ECO:0008006" key="4">
    <source>
        <dbReference type="Google" id="ProtNLM"/>
    </source>
</evidence>
<evidence type="ECO:0000313" key="2">
    <source>
        <dbReference type="EMBL" id="OGM61401.1"/>
    </source>
</evidence>
<proteinExistence type="predicted"/>
<comment type="caution">
    <text evidence="2">The sequence shown here is derived from an EMBL/GenBank/DDBJ whole genome shotgun (WGS) entry which is preliminary data.</text>
</comment>
<dbReference type="Pfam" id="PF02073">
    <property type="entry name" value="Peptidase_M29"/>
    <property type="match status" value="1"/>
</dbReference>
<organism evidence="2 3">
    <name type="scientific">Candidatus Woesebacteria bacterium RIFCSPLOWO2_01_FULL_39_21</name>
    <dbReference type="NCBI Taxonomy" id="1802519"/>
    <lineage>
        <taxon>Bacteria</taxon>
        <taxon>Candidatus Woeseibacteriota</taxon>
    </lineage>
</organism>
<reference evidence="2 3" key="1">
    <citation type="journal article" date="2016" name="Nat. Commun.">
        <title>Thousands of microbial genomes shed light on interconnected biogeochemical processes in an aquifer system.</title>
        <authorList>
            <person name="Anantharaman K."/>
            <person name="Brown C.T."/>
            <person name="Hug L.A."/>
            <person name="Sharon I."/>
            <person name="Castelle C.J."/>
            <person name="Probst A.J."/>
            <person name="Thomas B.C."/>
            <person name="Singh A."/>
            <person name="Wilkins M.J."/>
            <person name="Karaoz U."/>
            <person name="Brodie E.L."/>
            <person name="Williams K.H."/>
            <person name="Hubbard S.S."/>
            <person name="Banfield J.F."/>
        </authorList>
    </citation>
    <scope>NUCLEOTIDE SEQUENCE [LARGE SCALE GENOMIC DNA]</scope>
</reference>
<dbReference type="PANTHER" id="PTHR34448">
    <property type="entry name" value="AMINOPEPTIDASE"/>
    <property type="match status" value="1"/>
</dbReference>
<dbReference type="Proteomes" id="UP000177082">
    <property type="component" value="Unassembled WGS sequence"/>
</dbReference>
<dbReference type="AlphaFoldDB" id="A0A1F8BBJ2"/>
<dbReference type="STRING" id="1802519.A2961_04490"/>
<dbReference type="InterPro" id="IPR052170">
    <property type="entry name" value="M29_Exopeptidase"/>
</dbReference>
<dbReference type="PANTHER" id="PTHR34448:SF1">
    <property type="entry name" value="BLL6088 PROTEIN"/>
    <property type="match status" value="1"/>
</dbReference>